<dbReference type="GO" id="GO:0005789">
    <property type="term" value="C:endoplasmic reticulum membrane"/>
    <property type="evidence" value="ECO:0007669"/>
    <property type="project" value="TreeGrafter"/>
</dbReference>
<feature type="transmembrane region" description="Helical" evidence="7">
    <location>
        <begin position="444"/>
        <end position="460"/>
    </location>
</feature>
<dbReference type="EMBL" id="CP034459">
    <property type="protein sequence ID" value="QBM89144.1"/>
    <property type="molecule type" value="Genomic_DNA"/>
</dbReference>
<feature type="transmembrane region" description="Helical" evidence="7">
    <location>
        <begin position="480"/>
        <end position="503"/>
    </location>
</feature>
<evidence type="ECO:0000313" key="8">
    <source>
        <dbReference type="EMBL" id="QBM89144.1"/>
    </source>
</evidence>
<dbReference type="PANTHER" id="PTHR13317:SF4">
    <property type="entry name" value="TRANSMEMBRANE ANTERIOR POSTERIOR TRANSFORMATION PROTEIN 1 HOMOLOG"/>
    <property type="match status" value="1"/>
</dbReference>
<reference evidence="9" key="1">
    <citation type="submission" date="2019-03" db="EMBL/GenBank/DDBJ databases">
        <title>Snf2 controls pulcherriminic acid biosynthesis and connects pigmentation and antifungal activity of the yeast Metschnikowia pulcherrima.</title>
        <authorList>
            <person name="Gore-Lloyd D."/>
            <person name="Sumann I."/>
            <person name="Brachmann A.O."/>
            <person name="Schneeberger K."/>
            <person name="Ortiz-Merino R.A."/>
            <person name="Moreno-Beltran M."/>
            <person name="Schlaefli M."/>
            <person name="Kirner P."/>
            <person name="Santos Kron A."/>
            <person name="Wolfe K.H."/>
            <person name="Piel J."/>
            <person name="Ahrens C.H."/>
            <person name="Henk D."/>
            <person name="Freimoser F.M."/>
        </authorList>
    </citation>
    <scope>NUCLEOTIDE SEQUENCE [LARGE SCALE GENOMIC DNA]</scope>
    <source>
        <strain evidence="9">APC 1.2</strain>
    </source>
</reference>
<comment type="subcellular location">
    <subcellularLocation>
        <location evidence="1">Membrane</location>
        <topology evidence="1">Multi-pass membrane protein</topology>
    </subcellularLocation>
</comment>
<dbReference type="Pfam" id="PF05346">
    <property type="entry name" value="DUF747"/>
    <property type="match status" value="1"/>
</dbReference>
<feature type="compositionally biased region" description="Low complexity" evidence="6">
    <location>
        <begin position="525"/>
        <end position="534"/>
    </location>
</feature>
<feature type="region of interest" description="Disordered" evidence="6">
    <location>
        <begin position="23"/>
        <end position="51"/>
    </location>
</feature>
<evidence type="ECO:0000256" key="7">
    <source>
        <dbReference type="SAM" id="Phobius"/>
    </source>
</evidence>
<feature type="transmembrane region" description="Helical" evidence="7">
    <location>
        <begin position="130"/>
        <end position="155"/>
    </location>
</feature>
<evidence type="ECO:0000256" key="2">
    <source>
        <dbReference type="ARBA" id="ARBA00008803"/>
    </source>
</evidence>
<evidence type="ECO:0000256" key="3">
    <source>
        <dbReference type="ARBA" id="ARBA00022692"/>
    </source>
</evidence>
<keyword evidence="9" id="KW-1185">Reference proteome</keyword>
<feature type="compositionally biased region" description="Low complexity" evidence="6">
    <location>
        <begin position="41"/>
        <end position="51"/>
    </location>
</feature>
<keyword evidence="5 7" id="KW-0472">Membrane</keyword>
<gene>
    <name evidence="8" type="primary">MPUL0D02050</name>
    <name evidence="8" type="ORF">METSCH_D02050</name>
</gene>
<evidence type="ECO:0000256" key="4">
    <source>
        <dbReference type="ARBA" id="ARBA00022989"/>
    </source>
</evidence>
<protein>
    <submittedName>
        <fullName evidence="8">Membrane protein family protein</fullName>
    </submittedName>
</protein>
<keyword evidence="3 7" id="KW-0812">Transmembrane</keyword>
<feature type="transmembrane region" description="Helical" evidence="7">
    <location>
        <begin position="186"/>
        <end position="204"/>
    </location>
</feature>
<evidence type="ECO:0000313" key="9">
    <source>
        <dbReference type="Proteomes" id="UP000292447"/>
    </source>
</evidence>
<feature type="region of interest" description="Disordered" evidence="6">
    <location>
        <begin position="525"/>
        <end position="546"/>
    </location>
</feature>
<dbReference type="Proteomes" id="UP000292447">
    <property type="component" value="Chromosome IV"/>
</dbReference>
<organism evidence="8 9">
    <name type="scientific">Metschnikowia aff. pulcherrima</name>
    <dbReference type="NCBI Taxonomy" id="2163413"/>
    <lineage>
        <taxon>Eukaryota</taxon>
        <taxon>Fungi</taxon>
        <taxon>Dikarya</taxon>
        <taxon>Ascomycota</taxon>
        <taxon>Saccharomycotina</taxon>
        <taxon>Pichiomycetes</taxon>
        <taxon>Metschnikowiaceae</taxon>
        <taxon>Metschnikowia</taxon>
    </lineage>
</organism>
<dbReference type="AlphaFoldDB" id="A0A4P6XTE7"/>
<dbReference type="InterPro" id="IPR008010">
    <property type="entry name" value="Tatp1"/>
</dbReference>
<feature type="transmembrane region" description="Helical" evidence="7">
    <location>
        <begin position="262"/>
        <end position="281"/>
    </location>
</feature>
<comment type="similarity">
    <text evidence="2">Belongs to the TAPT1 family.</text>
</comment>
<evidence type="ECO:0000256" key="6">
    <source>
        <dbReference type="SAM" id="MobiDB-lite"/>
    </source>
</evidence>
<name>A0A4P6XTE7_9ASCO</name>
<keyword evidence="4 7" id="KW-1133">Transmembrane helix</keyword>
<evidence type="ECO:0000256" key="5">
    <source>
        <dbReference type="ARBA" id="ARBA00023136"/>
    </source>
</evidence>
<accession>A0A4P6XTE7</accession>
<sequence>MAIPGQEWTEEFLPHKLRRRASSSSVLSAMLPTPSNKDQATTHSTGRSRSSTTSVFLNYIEDVSHEMPSQRPSRRPRQKLVSLYRLLVLELNLPDYASTNRAFQGDKSEVRRAHEQLTNMVQVPFHLEKFICFGLLVCSNAFLTLFTLVPLRIAIVSYTAAKEYLSAPQRDHTVLLRKLHFVKRDLITLVLIISSVALLSTPLLEVSRLYHDIRGQAHIKLYVMFGVLEVTDKLLSSIAQEVFTVLVGLPLTNMTTSQFGKLVFYSLAALIFFACHSYALVYQSVALHVAANSYSNALLALLLSNQFSELKGAVFKKFEREGLFQITMSDLTERFQLSIMLSVIALRNLSQLSSTQLGLIPNSWKSWNKWFGAIFGPTVVVLGSEIMVDWVKHCYINKFNLIRPRIYENFLFVLSSDFKEVFTANSQDPTLHGASDYIILTKRIGLPIISLTICFLRMALKDLRLFFLPSSVYMLDVVSSLILIILAFIVLLVIRLLLSLWLLKWARRIRHSHEAYQDSLRTSATVSSKSSQSTEPQRKKPTTCKENVFVSKGDTDVSAQLHSDLLSHCPPYLRDSRIGLPPLQENEELSNESQLASPAESEIDYSFLPGVPNTESSSINPKTRSFLYDFGENVPPTLEEKRNAQFFKKKESNSAKDEVNFDSLHKVQRYEMSSKKIW</sequence>
<evidence type="ECO:0000256" key="1">
    <source>
        <dbReference type="ARBA" id="ARBA00004141"/>
    </source>
</evidence>
<proteinExistence type="inferred from homology"/>
<dbReference type="PANTHER" id="PTHR13317">
    <property type="entry name" value="TRANSMEMBRANE ANTERIOR POSTERIOR TRANSFORMATION PROTEIN 1 HOMOLOG"/>
    <property type="match status" value="1"/>
</dbReference>